<dbReference type="RefSeq" id="WP_013702049.1">
    <property type="nucleotide sequence ID" value="NC_015385.1"/>
</dbReference>
<dbReference type="HOGENOM" id="CLU_030185_0_0_12"/>
<dbReference type="eggNOG" id="ENOG5032XTS">
    <property type="taxonomic scope" value="Bacteria"/>
</dbReference>
<dbReference type="OrthoDB" id="2111300at2"/>
<dbReference type="KEGG" id="tsu:Tresu_1879"/>
<accession>F2NSJ4</accession>
<evidence type="ECO:0000313" key="2">
    <source>
        <dbReference type="EMBL" id="AEB14768.1"/>
    </source>
</evidence>
<evidence type="ECO:0000256" key="1">
    <source>
        <dbReference type="SAM" id="SignalP"/>
    </source>
</evidence>
<gene>
    <name evidence="2" type="ordered locus">Tresu_1879</name>
</gene>
<dbReference type="AlphaFoldDB" id="F2NSJ4"/>
<dbReference type="STRING" id="869209.Tresu_1879"/>
<proteinExistence type="predicted"/>
<dbReference type="EMBL" id="CP002631">
    <property type="protein sequence ID" value="AEB14768.1"/>
    <property type="molecule type" value="Genomic_DNA"/>
</dbReference>
<keyword evidence="1" id="KW-0732">Signal</keyword>
<protein>
    <submittedName>
        <fullName evidence="2">Uncharacterized protein</fullName>
    </submittedName>
</protein>
<reference evidence="2 3" key="1">
    <citation type="journal article" date="2011" name="Stand. Genomic Sci.">
        <title>Complete genome sequence of Treponema succinifaciens type strain (6091).</title>
        <authorList>
            <person name="Han C."/>
            <person name="Gronow S."/>
            <person name="Teshima H."/>
            <person name="Lapidus A."/>
            <person name="Nolan M."/>
            <person name="Lucas S."/>
            <person name="Hammon N."/>
            <person name="Deshpande S."/>
            <person name="Cheng J.F."/>
            <person name="Zeytun A."/>
            <person name="Tapia R."/>
            <person name="Goodwin L."/>
            <person name="Pitluck S."/>
            <person name="Liolios K."/>
            <person name="Pagani I."/>
            <person name="Ivanova N."/>
            <person name="Mavromatis K."/>
            <person name="Mikhailova N."/>
            <person name="Huntemann M."/>
            <person name="Pati A."/>
            <person name="Chen A."/>
            <person name="Palaniappan K."/>
            <person name="Land M."/>
            <person name="Hauser L."/>
            <person name="Brambilla E.M."/>
            <person name="Rohde M."/>
            <person name="Goker M."/>
            <person name="Woyke T."/>
            <person name="Bristow J."/>
            <person name="Eisen J.A."/>
            <person name="Markowitz V."/>
            <person name="Hugenholtz P."/>
            <person name="Kyrpides N.C."/>
            <person name="Klenk H.P."/>
            <person name="Detter J.C."/>
        </authorList>
    </citation>
    <scope>NUCLEOTIDE SEQUENCE [LARGE SCALE GENOMIC DNA]</scope>
    <source>
        <strain evidence="3">ATCC 33096 / DSM 2489 / 6091</strain>
    </source>
</reference>
<sequence length="485" mass="54454">MKNKIFALAMIFCSFAFAQDFDDWGSFSDDTDGFGGGSSPSITFSGEGELQGRMYLDKPEYESQKDSDYDSVSDFPVTATPSAKLGINFSGTNVDADIQLKFDENAIKDYPQDVINELTVRCYFGKLKLEAGKMKVIWGKGDKLHVLDNFNADDYTDFIVPEYIDRRLSTPMFRAIYSFEKNDLRLEGIWTPYMEKDRFATDGIWTPDAYTELKNSVTEIASKWAAGGTAGLMAAAQFDQNDLYPDTQKLKYTQAGLRLTGTFGSFDWGASYYYGHYKQPSADLSATILSGKTTMPSLEYDWKQTFGLEAATVLGRFNLRGELAYNLTDDVAGDNPWVHNNSIAWLAGFDVDIPVNNININIQEIGTYIFKGDKIDDAEGFYNYGVMKSALKSCDVDYDKTGYTNNKLVVNITDSWMNDKIAPEVTALWGIEHGDLVVQPKIAYKPNGNLTLTLSGMYIHCKDEDSEFYEWKDNSFINVGVNCKF</sequence>
<reference evidence="3" key="2">
    <citation type="submission" date="2011-04" db="EMBL/GenBank/DDBJ databases">
        <title>The complete genome of chromosome of Treponema succinifaciens DSM 2489.</title>
        <authorList>
            <person name="Lucas S."/>
            <person name="Copeland A."/>
            <person name="Lapidus A."/>
            <person name="Bruce D."/>
            <person name="Goodwin L."/>
            <person name="Pitluck S."/>
            <person name="Peters L."/>
            <person name="Kyrpides N."/>
            <person name="Mavromatis K."/>
            <person name="Ivanova N."/>
            <person name="Ovchinnikova G."/>
            <person name="Teshima H."/>
            <person name="Detter J.C."/>
            <person name="Tapia R."/>
            <person name="Han C."/>
            <person name="Land M."/>
            <person name="Hauser L."/>
            <person name="Markowitz V."/>
            <person name="Cheng J.-F."/>
            <person name="Hugenholtz P."/>
            <person name="Woyke T."/>
            <person name="Wu D."/>
            <person name="Gronow S."/>
            <person name="Wellnitz S."/>
            <person name="Brambilla E."/>
            <person name="Klenk H.-P."/>
            <person name="Eisen J.A."/>
        </authorList>
    </citation>
    <scope>NUCLEOTIDE SEQUENCE [LARGE SCALE GENOMIC DNA]</scope>
    <source>
        <strain evidence="3">ATCC 33096 / DSM 2489 / 6091</strain>
    </source>
</reference>
<feature type="chain" id="PRO_5003282859" evidence="1">
    <location>
        <begin position="19"/>
        <end position="485"/>
    </location>
</feature>
<keyword evidence="3" id="KW-1185">Reference proteome</keyword>
<organism evidence="2 3">
    <name type="scientific">Treponema succinifaciens (strain ATCC 33096 / DSM 2489 / 6091)</name>
    <dbReference type="NCBI Taxonomy" id="869209"/>
    <lineage>
        <taxon>Bacteria</taxon>
        <taxon>Pseudomonadati</taxon>
        <taxon>Spirochaetota</taxon>
        <taxon>Spirochaetia</taxon>
        <taxon>Spirochaetales</taxon>
        <taxon>Treponemataceae</taxon>
        <taxon>Treponema</taxon>
    </lineage>
</organism>
<evidence type="ECO:0000313" key="3">
    <source>
        <dbReference type="Proteomes" id="UP000006852"/>
    </source>
</evidence>
<dbReference type="GeneID" id="302999018"/>
<name>F2NSJ4_TRES6</name>
<dbReference type="Proteomes" id="UP000006852">
    <property type="component" value="Chromosome"/>
</dbReference>
<feature type="signal peptide" evidence="1">
    <location>
        <begin position="1"/>
        <end position="18"/>
    </location>
</feature>